<feature type="region of interest" description="Disordered" evidence="1">
    <location>
        <begin position="94"/>
        <end position="223"/>
    </location>
</feature>
<evidence type="ECO:0000313" key="2">
    <source>
        <dbReference type="EMBL" id="XDJ85110.1"/>
    </source>
</evidence>
<sequence>MNYYPHHIGDYITATAHLSMLEHGAYRTLLDLYYSTEKPLPAERKAVYRLARARAPEEQEAVDIILDEFFDEASDGWRHARCDEEIEKARVAVERSRANGKKGGRPRKQEPNDNPTGSSDDGNGNPPETQQVISGLAKQNPDETQGEPRENLTPKPPLPITQEPIPKKEEAAATPPPRACVHAPAHEAEPLAAPPDAPEIPAEPPESPRPPIPDDAPKRATQIAVLLRRNGADPRTAPNDRHIADWARDNVTDAQVLQALETAKARRKAQGSDQPIGTAYLSPIIADIRVAPPEAPSPSSGNRRDRYARDAEQIQAMARWADEQLRQGNADAQFPRIEE</sequence>
<feature type="compositionally biased region" description="Pro residues" evidence="1">
    <location>
        <begin position="192"/>
        <end position="214"/>
    </location>
</feature>
<accession>A0AB39G494</accession>
<dbReference type="AlphaFoldDB" id="A0AB39G494"/>
<feature type="compositionally biased region" description="Polar residues" evidence="1">
    <location>
        <begin position="112"/>
        <end position="133"/>
    </location>
</feature>
<dbReference type="RefSeq" id="WP_368641744.1">
    <property type="nucleotide sequence ID" value="NZ_CP158268.1"/>
</dbReference>
<evidence type="ECO:0000256" key="1">
    <source>
        <dbReference type="SAM" id="MobiDB-lite"/>
    </source>
</evidence>
<organism evidence="2">
    <name type="scientific">Castellaniella ginsengisoli</name>
    <dbReference type="NCBI Taxonomy" id="546114"/>
    <lineage>
        <taxon>Bacteria</taxon>
        <taxon>Pseudomonadati</taxon>
        <taxon>Pseudomonadota</taxon>
        <taxon>Betaproteobacteria</taxon>
        <taxon>Burkholderiales</taxon>
        <taxon>Alcaligenaceae</taxon>
        <taxon>Castellaniella</taxon>
    </lineage>
</organism>
<proteinExistence type="predicted"/>
<dbReference type="InterPro" id="IPR010781">
    <property type="entry name" value="DUF1376"/>
</dbReference>
<gene>
    <name evidence="2" type="ORF">ABRZ08_13065</name>
</gene>
<dbReference type="Pfam" id="PF07120">
    <property type="entry name" value="DUF1376"/>
    <property type="match status" value="1"/>
</dbReference>
<dbReference type="EMBL" id="CP158268">
    <property type="protein sequence ID" value="XDJ85110.1"/>
    <property type="molecule type" value="Genomic_DNA"/>
</dbReference>
<name>A0AB39G494_9BURK</name>
<protein>
    <submittedName>
        <fullName evidence="2">DUF1376 domain-containing protein</fullName>
    </submittedName>
</protein>
<reference evidence="2" key="1">
    <citation type="submission" date="2024-05" db="EMBL/GenBank/DDBJ databases">
        <authorList>
            <person name="Luo Y.-C."/>
            <person name="Nicholds J."/>
            <person name="Mortimer T."/>
            <person name="Maboni G."/>
        </authorList>
    </citation>
    <scope>NUCLEOTIDE SEQUENCE</scope>
    <source>
        <strain evidence="2">140124</strain>
    </source>
</reference>